<evidence type="ECO:0000256" key="1">
    <source>
        <dbReference type="SAM" id="Phobius"/>
    </source>
</evidence>
<keyword evidence="1" id="KW-0812">Transmembrane</keyword>
<dbReference type="InterPro" id="IPR041679">
    <property type="entry name" value="DNA2/NAM7-like_C"/>
</dbReference>
<evidence type="ECO:0000313" key="4">
    <source>
        <dbReference type="Proteomes" id="UP000688137"/>
    </source>
</evidence>
<proteinExistence type="predicted"/>
<accession>A0A8S1M612</accession>
<organism evidence="3 4">
    <name type="scientific">Paramecium primaurelia</name>
    <dbReference type="NCBI Taxonomy" id="5886"/>
    <lineage>
        <taxon>Eukaryota</taxon>
        <taxon>Sar</taxon>
        <taxon>Alveolata</taxon>
        <taxon>Ciliophora</taxon>
        <taxon>Intramacronucleata</taxon>
        <taxon>Oligohymenophorea</taxon>
        <taxon>Peniculida</taxon>
        <taxon>Parameciidae</taxon>
        <taxon>Paramecium</taxon>
    </lineage>
</organism>
<protein>
    <recommendedName>
        <fullName evidence="2">DNA2/NAM7 helicase-like C-terminal domain-containing protein</fullName>
    </recommendedName>
</protein>
<dbReference type="Pfam" id="PF13087">
    <property type="entry name" value="AAA_12"/>
    <property type="match status" value="1"/>
</dbReference>
<reference evidence="3" key="1">
    <citation type="submission" date="2021-01" db="EMBL/GenBank/DDBJ databases">
        <authorList>
            <consortium name="Genoscope - CEA"/>
            <person name="William W."/>
        </authorList>
    </citation>
    <scope>NUCLEOTIDE SEQUENCE</scope>
</reference>
<keyword evidence="1" id="KW-0472">Membrane</keyword>
<evidence type="ECO:0000313" key="3">
    <source>
        <dbReference type="EMBL" id="CAD8075720.1"/>
    </source>
</evidence>
<keyword evidence="4" id="KW-1185">Reference proteome</keyword>
<comment type="caution">
    <text evidence="3">The sequence shown here is derived from an EMBL/GenBank/DDBJ whole genome shotgun (WGS) entry which is preliminary data.</text>
</comment>
<dbReference type="EMBL" id="CAJJDM010000055">
    <property type="protein sequence ID" value="CAD8075720.1"/>
    <property type="molecule type" value="Genomic_DNA"/>
</dbReference>
<sequence length="177" mass="21242">MLLNTIIIVVSMKDFYKQLHNSLSIDQCKILIQSILNFCMKENDWIQNLQVKCNFHKIFQTNQIIQIIFDFLILFYLVYFFLQDYDNHNERLISIEIPYRAQVKLTKKYLYKFNAKLIDYVEFVTKDAFQDKQSDIMIISLIRSEGLGFLTDYRREKILLLQGLNLDNSQLEIPMVY</sequence>
<evidence type="ECO:0000259" key="2">
    <source>
        <dbReference type="Pfam" id="PF13087"/>
    </source>
</evidence>
<dbReference type="Proteomes" id="UP000688137">
    <property type="component" value="Unassembled WGS sequence"/>
</dbReference>
<feature type="transmembrane region" description="Helical" evidence="1">
    <location>
        <begin position="64"/>
        <end position="82"/>
    </location>
</feature>
<gene>
    <name evidence="3" type="ORF">PPRIM_AZ9-3.1.T0550026</name>
</gene>
<feature type="domain" description="DNA2/NAM7 helicase-like C-terminal" evidence="2">
    <location>
        <begin position="77"/>
        <end position="155"/>
    </location>
</feature>
<dbReference type="AlphaFoldDB" id="A0A8S1M612"/>
<keyword evidence="1" id="KW-1133">Transmembrane helix</keyword>
<name>A0A8S1M612_PARPR</name>